<reference evidence="2 4" key="2">
    <citation type="journal article" date="2013" name="Nature">
        <title>Insights into bilaterian evolution from three spiralian genomes.</title>
        <authorList>
            <person name="Simakov O."/>
            <person name="Marletaz F."/>
            <person name="Cho S.J."/>
            <person name="Edsinger-Gonzales E."/>
            <person name="Havlak P."/>
            <person name="Hellsten U."/>
            <person name="Kuo D.H."/>
            <person name="Larsson T."/>
            <person name="Lv J."/>
            <person name="Arendt D."/>
            <person name="Savage R."/>
            <person name="Osoegawa K."/>
            <person name="de Jong P."/>
            <person name="Grimwood J."/>
            <person name="Chapman J.A."/>
            <person name="Shapiro H."/>
            <person name="Aerts A."/>
            <person name="Otillar R.P."/>
            <person name="Terry A.Y."/>
            <person name="Boore J.L."/>
            <person name="Grigoriev I.V."/>
            <person name="Lindberg D.R."/>
            <person name="Seaver E.C."/>
            <person name="Weisblat D.A."/>
            <person name="Putnam N.H."/>
            <person name="Rokhsar D.S."/>
        </authorList>
    </citation>
    <scope>NUCLEOTIDE SEQUENCE</scope>
    <source>
        <strain evidence="2 4">I ESC-2004</strain>
    </source>
</reference>
<sequence length="101" mass="11332">MSKNLAEKLNMDGQRKPKEPSEAHLCTFWVLIVDYHAWLWWMEHKQDCLQQPAGADNCVGTIRGQLSGVQQQHASLSAKIVNLSSTSLDEVGHCSRRSSVL</sequence>
<protein>
    <submittedName>
        <fullName evidence="2 3">Uncharacterized protein</fullName>
    </submittedName>
</protein>
<evidence type="ECO:0000313" key="2">
    <source>
        <dbReference type="EMBL" id="ELT92018.1"/>
    </source>
</evidence>
<reference evidence="4" key="1">
    <citation type="submission" date="2012-12" db="EMBL/GenBank/DDBJ databases">
        <authorList>
            <person name="Hellsten U."/>
            <person name="Grimwood J."/>
            <person name="Chapman J.A."/>
            <person name="Shapiro H."/>
            <person name="Aerts A."/>
            <person name="Otillar R.P."/>
            <person name="Terry A.Y."/>
            <person name="Boore J.L."/>
            <person name="Simakov O."/>
            <person name="Marletaz F."/>
            <person name="Cho S.-J."/>
            <person name="Edsinger-Gonzales E."/>
            <person name="Havlak P."/>
            <person name="Kuo D.-H."/>
            <person name="Larsson T."/>
            <person name="Lv J."/>
            <person name="Arendt D."/>
            <person name="Savage R."/>
            <person name="Osoegawa K."/>
            <person name="de Jong P."/>
            <person name="Lindberg D.R."/>
            <person name="Seaver E.C."/>
            <person name="Weisblat D.A."/>
            <person name="Putnam N.H."/>
            <person name="Grigoriev I.V."/>
            <person name="Rokhsar D.S."/>
        </authorList>
    </citation>
    <scope>NUCLEOTIDE SEQUENCE</scope>
    <source>
        <strain evidence="4">I ESC-2004</strain>
    </source>
</reference>
<gene>
    <name evidence="2" type="ORF">CAPTEDRAFT_209341</name>
</gene>
<keyword evidence="4" id="KW-1185">Reference proteome</keyword>
<dbReference type="EMBL" id="AMQN01013554">
    <property type="status" value="NOT_ANNOTATED_CDS"/>
    <property type="molecule type" value="Genomic_DNA"/>
</dbReference>
<dbReference type="EnsemblMetazoa" id="CapteT209341">
    <property type="protein sequence ID" value="CapteP209341"/>
    <property type="gene ID" value="CapteG209341"/>
</dbReference>
<reference evidence="3" key="3">
    <citation type="submission" date="2015-06" db="UniProtKB">
        <authorList>
            <consortium name="EnsemblMetazoa"/>
        </authorList>
    </citation>
    <scope>IDENTIFICATION</scope>
</reference>
<name>R7TE28_CAPTE</name>
<accession>R7TE28</accession>
<proteinExistence type="predicted"/>
<dbReference type="AlphaFoldDB" id="R7TE28"/>
<evidence type="ECO:0000256" key="1">
    <source>
        <dbReference type="SAM" id="MobiDB-lite"/>
    </source>
</evidence>
<dbReference type="EMBL" id="KB310292">
    <property type="protein sequence ID" value="ELT92018.1"/>
    <property type="molecule type" value="Genomic_DNA"/>
</dbReference>
<evidence type="ECO:0000313" key="3">
    <source>
        <dbReference type="EnsemblMetazoa" id="CapteP209341"/>
    </source>
</evidence>
<dbReference type="HOGENOM" id="CLU_2294317_0_0_1"/>
<evidence type="ECO:0000313" key="4">
    <source>
        <dbReference type="Proteomes" id="UP000014760"/>
    </source>
</evidence>
<organism evidence="2">
    <name type="scientific">Capitella teleta</name>
    <name type="common">Polychaete worm</name>
    <dbReference type="NCBI Taxonomy" id="283909"/>
    <lineage>
        <taxon>Eukaryota</taxon>
        <taxon>Metazoa</taxon>
        <taxon>Spiralia</taxon>
        <taxon>Lophotrochozoa</taxon>
        <taxon>Annelida</taxon>
        <taxon>Polychaeta</taxon>
        <taxon>Sedentaria</taxon>
        <taxon>Scolecida</taxon>
        <taxon>Capitellidae</taxon>
        <taxon>Capitella</taxon>
    </lineage>
</organism>
<feature type="region of interest" description="Disordered" evidence="1">
    <location>
        <begin position="1"/>
        <end position="20"/>
    </location>
</feature>
<dbReference type="Proteomes" id="UP000014760">
    <property type="component" value="Unassembled WGS sequence"/>
</dbReference>